<evidence type="ECO:0000313" key="2">
    <source>
        <dbReference type="Proteomes" id="UP000198534"/>
    </source>
</evidence>
<dbReference type="OrthoDB" id="2627360at2"/>
<dbReference type="EMBL" id="FNNQ01000007">
    <property type="protein sequence ID" value="SDW87450.1"/>
    <property type="molecule type" value="Genomic_DNA"/>
</dbReference>
<protein>
    <submittedName>
        <fullName evidence="1">Uncharacterized protein</fullName>
    </submittedName>
</protein>
<evidence type="ECO:0000313" key="1">
    <source>
        <dbReference type="EMBL" id="SDW87450.1"/>
    </source>
</evidence>
<reference evidence="1 2" key="1">
    <citation type="submission" date="2016-10" db="EMBL/GenBank/DDBJ databases">
        <authorList>
            <person name="de Groot N.N."/>
        </authorList>
    </citation>
    <scope>NUCLEOTIDE SEQUENCE [LARGE SCALE GENOMIC DNA]</scope>
    <source>
        <strain evidence="1 2">DSM 45610</strain>
    </source>
</reference>
<accession>A0A1H2X3J6</accession>
<dbReference type="AlphaFoldDB" id="A0A1H2X3J6"/>
<sequence>MALDILLYKNGSLFKREEFNESLHNEIFKSNNNWRSYLVLRTLSDFYLTDVKLEQAKIDQLAQELENMKLFINNKVYISDIDHLINTLKNEECEEIWFVGD</sequence>
<dbReference type="RefSeq" id="WP_091739099.1">
    <property type="nucleotide sequence ID" value="NZ_FNNQ01000007.1"/>
</dbReference>
<keyword evidence="2" id="KW-1185">Reference proteome</keyword>
<gene>
    <name evidence="1" type="ORF">SAMN05444487_10772</name>
</gene>
<dbReference type="Proteomes" id="UP000198534">
    <property type="component" value="Unassembled WGS sequence"/>
</dbReference>
<proteinExistence type="predicted"/>
<name>A0A1H2X3J6_9BACL</name>
<organism evidence="1 2">
    <name type="scientific">Marininema mesophilum</name>
    <dbReference type="NCBI Taxonomy" id="1048340"/>
    <lineage>
        <taxon>Bacteria</taxon>
        <taxon>Bacillati</taxon>
        <taxon>Bacillota</taxon>
        <taxon>Bacilli</taxon>
        <taxon>Bacillales</taxon>
        <taxon>Thermoactinomycetaceae</taxon>
        <taxon>Marininema</taxon>
    </lineage>
</organism>
<dbReference type="STRING" id="1048340.SAMN05444487_10772"/>